<reference evidence="2" key="1">
    <citation type="submission" date="2022-01" db="EMBL/GenBank/DDBJ databases">
        <authorList>
            <person name="King R."/>
        </authorList>
    </citation>
    <scope>NUCLEOTIDE SEQUENCE</scope>
</reference>
<name>A0A9P0DB41_9CUCU</name>
<evidence type="ECO:0000256" key="1">
    <source>
        <dbReference type="SAM" id="MobiDB-lite"/>
    </source>
</evidence>
<dbReference type="Proteomes" id="UP001153636">
    <property type="component" value="Chromosome 9"/>
</dbReference>
<dbReference type="PANTHER" id="PTHR46601">
    <property type="entry name" value="ULP_PROTEASE DOMAIN-CONTAINING PROTEIN"/>
    <property type="match status" value="1"/>
</dbReference>
<dbReference type="AlphaFoldDB" id="A0A9P0DB41"/>
<feature type="region of interest" description="Disordered" evidence="1">
    <location>
        <begin position="41"/>
        <end position="67"/>
    </location>
</feature>
<evidence type="ECO:0000313" key="3">
    <source>
        <dbReference type="Proteomes" id="UP001153636"/>
    </source>
</evidence>
<keyword evidence="3" id="KW-1185">Reference proteome</keyword>
<protein>
    <submittedName>
        <fullName evidence="2">Uncharacterized protein</fullName>
    </submittedName>
</protein>
<proteinExistence type="predicted"/>
<gene>
    <name evidence="2" type="ORF">PSYICH_LOCUS15466</name>
</gene>
<dbReference type="PANTHER" id="PTHR46601:SF1">
    <property type="entry name" value="ADF-H DOMAIN-CONTAINING PROTEIN"/>
    <property type="match status" value="1"/>
</dbReference>
<dbReference type="OrthoDB" id="6726648at2759"/>
<accession>A0A9P0DB41</accession>
<sequence length="570" mass="65987">MISKFTTNRARDFKDFIGYYMCNSCERAIYLGRKPGIPENPCEKPVNNNSSVDATDPEVDEIKDDNKKDPTFKCNAVDNRLKIDNVNKLLSEFGEPPIKLRRVSSVSECKKAISTSVKKLSGSENNNNNPNEVLMNNFKSAFNQTTSRSERIQVLSTLPLDWPIKLIRREFNISKRMVQAAKNIRKKSGFATEIVEAKYTKEEFFNELKNKWSELLKHDFVAKSQASYFSKQKESVEVGEFIVCLDFSENYSFFVQDAIQSHHWSNDQATLHPYVAYYKENGEMKHGNFVMISEKLSHDASSVHLFNTKLIEFLKNKFGADNVKKIKYFSDGAASQYKNKYNFANLINHKNYFAVEAEWNFFATSHGKGACDGLAVSVKRQAYRASLQRDNNKHITTPLSLFQWAESYFKKINFAFCYQKDHDVHEQKYQQRFERTVTIKNTRQFHYYKPLNDVSLQYKTLNSTANDEALPLNHAVMSMDSTNLEPQDKTPAPEANYGTVPPEHAVRLIDSANIKSPPYLHLKETLTYFNDQASKTYVEKYFSTRQATLTAMYIVKYHPKFVRTTLWFQK</sequence>
<evidence type="ECO:0000313" key="2">
    <source>
        <dbReference type="EMBL" id="CAH1115696.1"/>
    </source>
</evidence>
<organism evidence="2 3">
    <name type="scientific">Psylliodes chrysocephalus</name>
    <dbReference type="NCBI Taxonomy" id="3402493"/>
    <lineage>
        <taxon>Eukaryota</taxon>
        <taxon>Metazoa</taxon>
        <taxon>Ecdysozoa</taxon>
        <taxon>Arthropoda</taxon>
        <taxon>Hexapoda</taxon>
        <taxon>Insecta</taxon>
        <taxon>Pterygota</taxon>
        <taxon>Neoptera</taxon>
        <taxon>Endopterygota</taxon>
        <taxon>Coleoptera</taxon>
        <taxon>Polyphaga</taxon>
        <taxon>Cucujiformia</taxon>
        <taxon>Chrysomeloidea</taxon>
        <taxon>Chrysomelidae</taxon>
        <taxon>Galerucinae</taxon>
        <taxon>Alticini</taxon>
        <taxon>Psylliodes</taxon>
    </lineage>
</organism>
<dbReference type="EMBL" id="OV651821">
    <property type="protein sequence ID" value="CAH1115696.1"/>
    <property type="molecule type" value="Genomic_DNA"/>
</dbReference>